<reference evidence="10" key="1">
    <citation type="submission" date="2014-09" db="EMBL/GenBank/DDBJ databases">
        <title>Draft genome sequence of an oleaginous Mucoromycotina fungus Mucor ambiguus NBRC6742.</title>
        <authorList>
            <person name="Takeda I."/>
            <person name="Yamane N."/>
            <person name="Morita T."/>
            <person name="Tamano K."/>
            <person name="Machida M."/>
            <person name="Baker S."/>
            <person name="Koike H."/>
        </authorList>
    </citation>
    <scope>NUCLEOTIDE SEQUENCE</scope>
    <source>
        <strain evidence="10">NBRC 6742</strain>
    </source>
</reference>
<keyword evidence="4" id="KW-0804">Transcription</keyword>
<gene>
    <name evidence="10" type="ORF">MAM1_0194d07715</name>
</gene>
<feature type="compositionally biased region" description="Acidic residues" evidence="7">
    <location>
        <begin position="384"/>
        <end position="394"/>
    </location>
</feature>
<dbReference type="SUPFAM" id="SSF46785">
    <property type="entry name" value="Winged helix' DNA-binding domain"/>
    <property type="match status" value="1"/>
</dbReference>
<dbReference type="CDD" id="cd22701">
    <property type="entry name" value="FHA_FKH1-like"/>
    <property type="match status" value="1"/>
</dbReference>
<feature type="compositionally biased region" description="Polar residues" evidence="7">
    <location>
        <begin position="594"/>
        <end position="609"/>
    </location>
</feature>
<feature type="DNA-binding region" description="Fork-head" evidence="6">
    <location>
        <begin position="249"/>
        <end position="343"/>
    </location>
</feature>
<dbReference type="Proteomes" id="UP000053815">
    <property type="component" value="Unassembled WGS sequence"/>
</dbReference>
<feature type="domain" description="Fork-head" evidence="9">
    <location>
        <begin position="249"/>
        <end position="343"/>
    </location>
</feature>
<evidence type="ECO:0000259" key="8">
    <source>
        <dbReference type="PROSITE" id="PS50006"/>
    </source>
</evidence>
<dbReference type="PROSITE" id="PS50006">
    <property type="entry name" value="FHA_DOMAIN"/>
    <property type="match status" value="1"/>
</dbReference>
<evidence type="ECO:0000256" key="3">
    <source>
        <dbReference type="ARBA" id="ARBA00023125"/>
    </source>
</evidence>
<feature type="compositionally biased region" description="Polar residues" evidence="7">
    <location>
        <begin position="204"/>
        <end position="214"/>
    </location>
</feature>
<evidence type="ECO:0000256" key="4">
    <source>
        <dbReference type="ARBA" id="ARBA00023163"/>
    </source>
</evidence>
<evidence type="ECO:0000256" key="7">
    <source>
        <dbReference type="SAM" id="MobiDB-lite"/>
    </source>
</evidence>
<evidence type="ECO:0000256" key="1">
    <source>
        <dbReference type="ARBA" id="ARBA00004123"/>
    </source>
</evidence>
<dbReference type="GO" id="GO:0003700">
    <property type="term" value="F:DNA-binding transcription factor activity"/>
    <property type="evidence" value="ECO:0007669"/>
    <property type="project" value="InterPro"/>
</dbReference>
<dbReference type="PANTHER" id="PTHR45881">
    <property type="entry name" value="CHECKPOINT SUPPRESSOR 1-LIKE, ISOFORM A-RELATED"/>
    <property type="match status" value="1"/>
</dbReference>
<feature type="compositionally biased region" description="Basic and acidic residues" evidence="7">
    <location>
        <begin position="360"/>
        <end position="369"/>
    </location>
</feature>
<evidence type="ECO:0000256" key="6">
    <source>
        <dbReference type="PROSITE-ProRule" id="PRU00089"/>
    </source>
</evidence>
<dbReference type="PROSITE" id="PS00658">
    <property type="entry name" value="FORK_HEAD_2"/>
    <property type="match status" value="1"/>
</dbReference>
<comment type="subcellular location">
    <subcellularLocation>
        <location evidence="1 6">Nucleus</location>
    </subcellularLocation>
</comment>
<keyword evidence="2" id="KW-0805">Transcription regulation</keyword>
<dbReference type="InterPro" id="IPR030456">
    <property type="entry name" value="TF_fork_head_CS_2"/>
</dbReference>
<dbReference type="Gene3D" id="2.60.200.20">
    <property type="match status" value="1"/>
</dbReference>
<dbReference type="PROSITE" id="PS00657">
    <property type="entry name" value="FORK_HEAD_1"/>
    <property type="match status" value="1"/>
</dbReference>
<evidence type="ECO:0000256" key="2">
    <source>
        <dbReference type="ARBA" id="ARBA00023015"/>
    </source>
</evidence>
<feature type="region of interest" description="Disordered" evidence="7">
    <location>
        <begin position="481"/>
        <end position="503"/>
    </location>
</feature>
<dbReference type="SUPFAM" id="SSF49879">
    <property type="entry name" value="SMAD/FHA domain"/>
    <property type="match status" value="1"/>
</dbReference>
<dbReference type="OrthoDB" id="5954824at2759"/>
<evidence type="ECO:0000259" key="9">
    <source>
        <dbReference type="PROSITE" id="PS50039"/>
    </source>
</evidence>
<dbReference type="InterPro" id="IPR008984">
    <property type="entry name" value="SMAD_FHA_dom_sf"/>
</dbReference>
<dbReference type="GO" id="GO:0005634">
    <property type="term" value="C:nucleus"/>
    <property type="evidence" value="ECO:0007669"/>
    <property type="project" value="UniProtKB-SubCell"/>
</dbReference>
<dbReference type="InterPro" id="IPR000253">
    <property type="entry name" value="FHA_dom"/>
</dbReference>
<feature type="domain" description="FHA" evidence="8">
    <location>
        <begin position="63"/>
        <end position="118"/>
    </location>
</feature>
<name>A0A0C9N0W6_9FUNG</name>
<dbReference type="InterPro" id="IPR036390">
    <property type="entry name" value="WH_DNA-bd_sf"/>
</dbReference>
<keyword evidence="3 6" id="KW-0238">DNA-binding</keyword>
<sequence length="609" mass="66514">MATFDTATATPSAVSELVATPAVSKDNNSLQGPIVASIDSGSVQAYAKLEGEDLCYYMRTLQVSLGRKVSNPNNVDIPLGNTKSVSRQHARLFYNFSSQRFELMVFGKNGAFVNERFVERGVTVPLENKYSVLETNHFVYAWTDMLHNRTKIQIGEMAFVFLLPKKGSDNSANKSSNAPKHNIEDFGYISTPHQLEKVMTNIQSAENHASTSSPAHDDFNRDDNSIQDDNDHHSETSEATNPYNNKDIKPPYSYASLIAQAINSSSDKRMTLNGIYNFITTNYPYYQMAQNGWQNSIRHNLSLNKAFVKVPRGDAEPGKGAFWTIDSNAETQFTNGVYKRNKRAGASLSSPSSQATTHAHKSDTGENARKKIKKEHHHSKSDPEDLQEEEEEEITGSAMEVVPTKAEEDATTSLDILKDATTTDNSMPDAGQSATVISPVTTSALQQEVIKTSNLKTEPPSSTPFTSSTTAPLKTLKNISTEASTEAAISTTSTEHKQQQQQQEAQAQLQLQLQNTIRQHLLDPVRYPLPPSIAQLLPQAIAQLPPQLATQLSSTLQQQQISTDGSTVAENSTAATPEVPAAPAPFTTPKPSTSEPGVSNLQVAEGTPQ</sequence>
<feature type="compositionally biased region" description="Basic residues" evidence="7">
    <location>
        <begin position="370"/>
        <end position="379"/>
    </location>
</feature>
<dbReference type="InterPro" id="IPR036388">
    <property type="entry name" value="WH-like_DNA-bd_sf"/>
</dbReference>
<evidence type="ECO:0000256" key="5">
    <source>
        <dbReference type="ARBA" id="ARBA00023242"/>
    </source>
</evidence>
<dbReference type="PRINTS" id="PR00053">
    <property type="entry name" value="FORKHEAD"/>
</dbReference>
<evidence type="ECO:0000313" key="11">
    <source>
        <dbReference type="Proteomes" id="UP000053815"/>
    </source>
</evidence>
<dbReference type="STRING" id="91626.A0A0C9N0W6"/>
<dbReference type="InterPro" id="IPR018122">
    <property type="entry name" value="TF_fork_head_CS_1"/>
</dbReference>
<accession>A0A0C9N0W6</accession>
<dbReference type="GO" id="GO:0006357">
    <property type="term" value="P:regulation of transcription by RNA polymerase II"/>
    <property type="evidence" value="ECO:0007669"/>
    <property type="project" value="UniProtKB-ARBA"/>
</dbReference>
<proteinExistence type="predicted"/>
<organism evidence="10">
    <name type="scientific">Mucor ambiguus</name>
    <dbReference type="NCBI Taxonomy" id="91626"/>
    <lineage>
        <taxon>Eukaryota</taxon>
        <taxon>Fungi</taxon>
        <taxon>Fungi incertae sedis</taxon>
        <taxon>Mucoromycota</taxon>
        <taxon>Mucoromycotina</taxon>
        <taxon>Mucoromycetes</taxon>
        <taxon>Mucorales</taxon>
        <taxon>Mucorineae</taxon>
        <taxon>Mucoraceae</taxon>
        <taxon>Mucor</taxon>
    </lineage>
</organism>
<dbReference type="GO" id="GO:0043565">
    <property type="term" value="F:sequence-specific DNA binding"/>
    <property type="evidence" value="ECO:0007669"/>
    <property type="project" value="InterPro"/>
</dbReference>
<keyword evidence="5 6" id="KW-0539">Nucleus</keyword>
<dbReference type="SMART" id="SM00240">
    <property type="entry name" value="FHA"/>
    <property type="match status" value="1"/>
</dbReference>
<evidence type="ECO:0000313" key="10">
    <source>
        <dbReference type="EMBL" id="GAN08208.1"/>
    </source>
</evidence>
<protein>
    <submittedName>
        <fullName evidence="10">Forkhead box protein K2</fullName>
    </submittedName>
</protein>
<dbReference type="Pfam" id="PF00250">
    <property type="entry name" value="Forkhead"/>
    <property type="match status" value="1"/>
</dbReference>
<keyword evidence="11" id="KW-1185">Reference proteome</keyword>
<feature type="region of interest" description="Disordered" evidence="7">
    <location>
        <begin position="204"/>
        <end position="247"/>
    </location>
</feature>
<dbReference type="AlphaFoldDB" id="A0A0C9N0W6"/>
<dbReference type="PROSITE" id="PS50039">
    <property type="entry name" value="FORK_HEAD_3"/>
    <property type="match status" value="1"/>
</dbReference>
<dbReference type="SMART" id="SM00339">
    <property type="entry name" value="FH"/>
    <property type="match status" value="1"/>
</dbReference>
<dbReference type="FunFam" id="1.10.10.10:FF:000030">
    <property type="entry name" value="Forkhead box protein K2"/>
    <property type="match status" value="1"/>
</dbReference>
<feature type="compositionally biased region" description="Polar residues" evidence="7">
    <location>
        <begin position="347"/>
        <end position="357"/>
    </location>
</feature>
<dbReference type="Pfam" id="PF00498">
    <property type="entry name" value="FHA"/>
    <property type="match status" value="1"/>
</dbReference>
<feature type="region of interest" description="Disordered" evidence="7">
    <location>
        <begin position="560"/>
        <end position="609"/>
    </location>
</feature>
<dbReference type="InterPro" id="IPR001766">
    <property type="entry name" value="Fork_head_dom"/>
</dbReference>
<dbReference type="EMBL" id="DF836483">
    <property type="protein sequence ID" value="GAN08208.1"/>
    <property type="molecule type" value="Genomic_DNA"/>
</dbReference>
<feature type="compositionally biased region" description="Basic and acidic residues" evidence="7">
    <location>
        <begin position="215"/>
        <end position="236"/>
    </location>
</feature>
<dbReference type="Gene3D" id="1.10.10.10">
    <property type="entry name" value="Winged helix-like DNA-binding domain superfamily/Winged helix DNA-binding domain"/>
    <property type="match status" value="1"/>
</dbReference>
<feature type="region of interest" description="Disordered" evidence="7">
    <location>
        <begin position="343"/>
        <end position="398"/>
    </location>
</feature>
<dbReference type="CDD" id="cd00059">
    <property type="entry name" value="FH_FOX"/>
    <property type="match status" value="1"/>
</dbReference>